<proteinExistence type="predicted"/>
<organism evidence="1 2">
    <name type="scientific">Ambispora gerdemannii</name>
    <dbReference type="NCBI Taxonomy" id="144530"/>
    <lineage>
        <taxon>Eukaryota</taxon>
        <taxon>Fungi</taxon>
        <taxon>Fungi incertae sedis</taxon>
        <taxon>Mucoromycota</taxon>
        <taxon>Glomeromycotina</taxon>
        <taxon>Glomeromycetes</taxon>
        <taxon>Archaeosporales</taxon>
        <taxon>Ambisporaceae</taxon>
        <taxon>Ambispora</taxon>
    </lineage>
</organism>
<dbReference type="GO" id="GO:0003677">
    <property type="term" value="F:DNA binding"/>
    <property type="evidence" value="ECO:0007669"/>
    <property type="project" value="InterPro"/>
</dbReference>
<protein>
    <submittedName>
        <fullName evidence="1">1164_t:CDS:1</fullName>
    </submittedName>
</protein>
<dbReference type="Proteomes" id="UP000789831">
    <property type="component" value="Unassembled WGS sequence"/>
</dbReference>
<keyword evidence="2" id="KW-1185">Reference proteome</keyword>
<sequence length="54" mass="6325">EQLAHDLRLPLYQLEDLVAGKSSITPEIAYRLSCYFQIAPEVFLNLQQRYDLEI</sequence>
<feature type="non-terminal residue" evidence="1">
    <location>
        <position position="1"/>
    </location>
</feature>
<gene>
    <name evidence="1" type="ORF">AGERDE_LOCUS9988</name>
</gene>
<accession>A0A9N9D1A7</accession>
<dbReference type="AlphaFoldDB" id="A0A9N9D1A7"/>
<name>A0A9N9D1A7_9GLOM</name>
<evidence type="ECO:0000313" key="2">
    <source>
        <dbReference type="Proteomes" id="UP000789831"/>
    </source>
</evidence>
<dbReference type="EMBL" id="CAJVPL010002772">
    <property type="protein sequence ID" value="CAG8619375.1"/>
    <property type="molecule type" value="Genomic_DNA"/>
</dbReference>
<reference evidence="1" key="1">
    <citation type="submission" date="2021-06" db="EMBL/GenBank/DDBJ databases">
        <authorList>
            <person name="Kallberg Y."/>
            <person name="Tangrot J."/>
            <person name="Rosling A."/>
        </authorList>
    </citation>
    <scope>NUCLEOTIDE SEQUENCE</scope>
    <source>
        <strain evidence="1">MT106</strain>
    </source>
</reference>
<evidence type="ECO:0000313" key="1">
    <source>
        <dbReference type="EMBL" id="CAG8619375.1"/>
    </source>
</evidence>
<comment type="caution">
    <text evidence="1">The sequence shown here is derived from an EMBL/GenBank/DDBJ whole genome shotgun (WGS) entry which is preliminary data.</text>
</comment>
<dbReference type="SUPFAM" id="SSF47413">
    <property type="entry name" value="lambda repressor-like DNA-binding domains"/>
    <property type="match status" value="1"/>
</dbReference>
<dbReference type="OrthoDB" id="10426886at2759"/>
<dbReference type="Gene3D" id="1.10.260.40">
    <property type="entry name" value="lambda repressor-like DNA-binding domains"/>
    <property type="match status" value="1"/>
</dbReference>
<dbReference type="InterPro" id="IPR010982">
    <property type="entry name" value="Lambda_DNA-bd_dom_sf"/>
</dbReference>